<comment type="caution">
    <text evidence="2">The sequence shown here is derived from an EMBL/GenBank/DDBJ whole genome shotgun (WGS) entry which is preliminary data.</text>
</comment>
<evidence type="ECO:0000313" key="2">
    <source>
        <dbReference type="EMBL" id="OEH82152.1"/>
    </source>
</evidence>
<gene>
    <name evidence="2" type="ORF">BCR26_14230</name>
</gene>
<accession>A0A1E5KWB0</accession>
<protein>
    <submittedName>
        <fullName evidence="2">ISL3 family transposase</fullName>
    </submittedName>
</protein>
<name>A0A1E5KWB0_9ENTE</name>
<dbReference type="Proteomes" id="UP000095256">
    <property type="component" value="Unassembled WGS sequence"/>
</dbReference>
<dbReference type="NCBIfam" id="NF033550">
    <property type="entry name" value="transpos_ISL3"/>
    <property type="match status" value="1"/>
</dbReference>
<dbReference type="InterPro" id="IPR047951">
    <property type="entry name" value="Transpos_ISL3"/>
</dbReference>
<sequence>MINDIKKMLRITDKHLEIRGVSYETIQKQNTLVLHAILSPCPDVCKNCGAMKEDQNGEQVIVKNGKKEITVRFDQYNYMPTIMKLAKQRYTCKNCLTHWTAQSYFVRPRHSIATHVTVKSIALLKEKVSLSFIAKMANVSITTVIRTLKELGKYLPHSKNTTLPKVLMVDEFRSHVSTEDKMSFICADGESGKLVDILPSRKLKRLTTYFKQFSTTENVEFLVTDMNAAYFQLLKHVFPNAQLIIDRFHIVKHLNQAFQEFRVREIKNLKQQNKTEAYKKIKANWRFFTKNRLNINHSNYKTWRSFRSPKYPYLTEAMMIDRLLNYSEPLKQTYAVFHDLVDAFRGKDPELFLSLLRELPESLEEEFRKKLQNLLKYEEGLRNAMIYPYSNGKIEAKNTHIKTLKRVSYGFNSFENMKIRIFLMNHLIEIK</sequence>
<dbReference type="RefSeq" id="WP_069698874.1">
    <property type="nucleotide sequence ID" value="NZ_JAGGMA010000046.1"/>
</dbReference>
<feature type="domain" description="Transposase IS204/IS1001/IS1096/IS1165 DDE" evidence="1">
    <location>
        <begin position="167"/>
        <end position="421"/>
    </location>
</feature>
<proteinExistence type="predicted"/>
<dbReference type="AlphaFoldDB" id="A0A1E5KWB0"/>
<dbReference type="PANTHER" id="PTHR33498">
    <property type="entry name" value="TRANSPOSASE FOR INSERTION SEQUENCE ELEMENT IS1557"/>
    <property type="match status" value="1"/>
</dbReference>
<organism evidence="2 3">
    <name type="scientific">Enterococcus rivorum</name>
    <dbReference type="NCBI Taxonomy" id="762845"/>
    <lineage>
        <taxon>Bacteria</taxon>
        <taxon>Bacillati</taxon>
        <taxon>Bacillota</taxon>
        <taxon>Bacilli</taxon>
        <taxon>Lactobacillales</taxon>
        <taxon>Enterococcaceae</taxon>
        <taxon>Enterococcus</taxon>
    </lineage>
</organism>
<dbReference type="InterPro" id="IPR002560">
    <property type="entry name" value="Transposase_DDE"/>
</dbReference>
<reference evidence="2 3" key="1">
    <citation type="submission" date="2016-09" db="EMBL/GenBank/DDBJ databases">
        <authorList>
            <person name="Capua I."/>
            <person name="De Benedictis P."/>
            <person name="Joannis T."/>
            <person name="Lombin L.H."/>
            <person name="Cattoli G."/>
        </authorList>
    </citation>
    <scope>NUCLEOTIDE SEQUENCE [LARGE SCALE GENOMIC DNA]</scope>
    <source>
        <strain evidence="2 3">LMG 25899</strain>
    </source>
</reference>
<dbReference type="EMBL" id="MIEK01000027">
    <property type="protein sequence ID" value="OEH82152.1"/>
    <property type="molecule type" value="Genomic_DNA"/>
</dbReference>
<dbReference type="PANTHER" id="PTHR33498:SF1">
    <property type="entry name" value="TRANSPOSASE FOR INSERTION SEQUENCE ELEMENT IS1557"/>
    <property type="match status" value="1"/>
</dbReference>
<keyword evidence="3" id="KW-1185">Reference proteome</keyword>
<evidence type="ECO:0000259" key="1">
    <source>
        <dbReference type="Pfam" id="PF01610"/>
    </source>
</evidence>
<dbReference type="Pfam" id="PF01610">
    <property type="entry name" value="DDE_Tnp_ISL3"/>
    <property type="match status" value="1"/>
</dbReference>
<evidence type="ECO:0000313" key="3">
    <source>
        <dbReference type="Proteomes" id="UP000095256"/>
    </source>
</evidence>
<dbReference type="OrthoDB" id="2012732at2"/>